<comment type="caution">
    <text evidence="3">The sequence shown here is derived from an EMBL/GenBank/DDBJ whole genome shotgun (WGS) entry which is preliminary data.</text>
</comment>
<dbReference type="EMBL" id="JBEXAC010000002">
    <property type="protein sequence ID" value="MET6999437.1"/>
    <property type="molecule type" value="Genomic_DNA"/>
</dbReference>
<dbReference type="Proteomes" id="UP001549749">
    <property type="component" value="Unassembled WGS sequence"/>
</dbReference>
<dbReference type="Gene3D" id="1.10.260.40">
    <property type="entry name" value="lambda repressor-like DNA-binding domains"/>
    <property type="match status" value="1"/>
</dbReference>
<feature type="domain" description="HTH cro/C1-type" evidence="2">
    <location>
        <begin position="47"/>
        <end position="81"/>
    </location>
</feature>
<keyword evidence="4" id="KW-1185">Reference proteome</keyword>
<reference evidence="3 4" key="1">
    <citation type="submission" date="2024-06" db="EMBL/GenBank/DDBJ databases">
        <title>Chitinophaga defluvii sp. nov., isolated from municipal sewage.</title>
        <authorList>
            <person name="Zhang L."/>
        </authorList>
    </citation>
    <scope>NUCLEOTIDE SEQUENCE [LARGE SCALE GENOMIC DNA]</scope>
    <source>
        <strain evidence="3 4">H8</strain>
    </source>
</reference>
<evidence type="ECO:0000259" key="2">
    <source>
        <dbReference type="PROSITE" id="PS50943"/>
    </source>
</evidence>
<organism evidence="3 4">
    <name type="scientific">Chitinophaga defluvii</name>
    <dbReference type="NCBI Taxonomy" id="3163343"/>
    <lineage>
        <taxon>Bacteria</taxon>
        <taxon>Pseudomonadati</taxon>
        <taxon>Bacteroidota</taxon>
        <taxon>Chitinophagia</taxon>
        <taxon>Chitinophagales</taxon>
        <taxon>Chitinophagaceae</taxon>
        <taxon>Chitinophaga</taxon>
    </lineage>
</organism>
<name>A0ABV2T8T3_9BACT</name>
<dbReference type="InterPro" id="IPR001387">
    <property type="entry name" value="Cro/C1-type_HTH"/>
</dbReference>
<dbReference type="Pfam" id="PF01381">
    <property type="entry name" value="HTH_3"/>
    <property type="match status" value="1"/>
</dbReference>
<gene>
    <name evidence="3" type="ORF">ABR189_18760</name>
</gene>
<proteinExistence type="predicted"/>
<dbReference type="RefSeq" id="WP_354662000.1">
    <property type="nucleotide sequence ID" value="NZ_JBEXAC010000002.1"/>
</dbReference>
<protein>
    <submittedName>
        <fullName evidence="3">Helix-turn-helix transcriptional regulator</fullName>
    </submittedName>
</protein>
<dbReference type="SUPFAM" id="SSF47413">
    <property type="entry name" value="lambda repressor-like DNA-binding domains"/>
    <property type="match status" value="1"/>
</dbReference>
<evidence type="ECO:0000313" key="4">
    <source>
        <dbReference type="Proteomes" id="UP001549749"/>
    </source>
</evidence>
<evidence type="ECO:0000256" key="1">
    <source>
        <dbReference type="SAM" id="MobiDB-lite"/>
    </source>
</evidence>
<dbReference type="InterPro" id="IPR010982">
    <property type="entry name" value="Lambda_DNA-bd_dom_sf"/>
</dbReference>
<dbReference type="SMART" id="SM00530">
    <property type="entry name" value="HTH_XRE"/>
    <property type="match status" value="1"/>
</dbReference>
<feature type="region of interest" description="Disordered" evidence="1">
    <location>
        <begin position="1"/>
        <end position="20"/>
    </location>
</feature>
<sequence>MAKAIKRASESSQSPPSSLKNLVAKRIKDLRKKQGFENQEHFAWEKNLSRSLYGKYEKGANMTLDSLEKLINAFNISVKDFFSKGFDTIPDDNKKPK</sequence>
<accession>A0ABV2T8T3</accession>
<dbReference type="PROSITE" id="PS50943">
    <property type="entry name" value="HTH_CROC1"/>
    <property type="match status" value="1"/>
</dbReference>
<dbReference type="CDD" id="cd00093">
    <property type="entry name" value="HTH_XRE"/>
    <property type="match status" value="1"/>
</dbReference>
<evidence type="ECO:0000313" key="3">
    <source>
        <dbReference type="EMBL" id="MET6999437.1"/>
    </source>
</evidence>